<comment type="caution">
    <text evidence="1">The sequence shown here is derived from an EMBL/GenBank/DDBJ whole genome shotgun (WGS) entry which is preliminary data.</text>
</comment>
<evidence type="ECO:0000313" key="1">
    <source>
        <dbReference type="EMBL" id="KAF5822474.1"/>
    </source>
</evidence>
<reference evidence="1" key="2">
    <citation type="submission" date="2020-06" db="EMBL/GenBank/DDBJ databases">
        <title>Helianthus annuus Genome sequencing and assembly Release 2.</title>
        <authorList>
            <person name="Gouzy J."/>
            <person name="Langlade N."/>
            <person name="Munos S."/>
        </authorList>
    </citation>
    <scope>NUCLEOTIDE SEQUENCE</scope>
    <source>
        <tissue evidence="1">Leaves</tissue>
    </source>
</reference>
<organism evidence="1 2">
    <name type="scientific">Helianthus annuus</name>
    <name type="common">Common sunflower</name>
    <dbReference type="NCBI Taxonomy" id="4232"/>
    <lineage>
        <taxon>Eukaryota</taxon>
        <taxon>Viridiplantae</taxon>
        <taxon>Streptophyta</taxon>
        <taxon>Embryophyta</taxon>
        <taxon>Tracheophyta</taxon>
        <taxon>Spermatophyta</taxon>
        <taxon>Magnoliopsida</taxon>
        <taxon>eudicotyledons</taxon>
        <taxon>Gunneridae</taxon>
        <taxon>Pentapetalae</taxon>
        <taxon>asterids</taxon>
        <taxon>campanulids</taxon>
        <taxon>Asterales</taxon>
        <taxon>Asteraceae</taxon>
        <taxon>Asteroideae</taxon>
        <taxon>Heliantheae alliance</taxon>
        <taxon>Heliantheae</taxon>
        <taxon>Helianthus</taxon>
    </lineage>
</organism>
<name>A0A9K3JWI3_HELAN</name>
<proteinExistence type="predicted"/>
<keyword evidence="2" id="KW-1185">Reference proteome</keyword>
<evidence type="ECO:0000313" key="2">
    <source>
        <dbReference type="Proteomes" id="UP000215914"/>
    </source>
</evidence>
<protein>
    <submittedName>
        <fullName evidence="1">Uncharacterized protein</fullName>
    </submittedName>
</protein>
<sequence>MQLIMQPWWSGHQDVHLVARSESIFFSMCASWSSRRPLTSPFSHKIKVGTPFSLNVESTLHGCSGFLHVGLSPT</sequence>
<gene>
    <name evidence="1" type="ORF">HanXRQr2_Chr01g0026941</name>
</gene>
<dbReference type="Proteomes" id="UP000215914">
    <property type="component" value="Unassembled WGS sequence"/>
</dbReference>
<dbReference type="Gramene" id="mRNA:HanXRQr2_Chr01g0026941">
    <property type="protein sequence ID" value="CDS:HanXRQr2_Chr01g0026941.1"/>
    <property type="gene ID" value="HanXRQr2_Chr01g0026941"/>
</dbReference>
<accession>A0A9K3JWI3</accession>
<dbReference type="EMBL" id="MNCJ02000316">
    <property type="protein sequence ID" value="KAF5822474.1"/>
    <property type="molecule type" value="Genomic_DNA"/>
</dbReference>
<dbReference type="AlphaFoldDB" id="A0A9K3JWI3"/>
<reference evidence="1" key="1">
    <citation type="journal article" date="2017" name="Nature">
        <title>The sunflower genome provides insights into oil metabolism, flowering and Asterid evolution.</title>
        <authorList>
            <person name="Badouin H."/>
            <person name="Gouzy J."/>
            <person name="Grassa C.J."/>
            <person name="Murat F."/>
            <person name="Staton S.E."/>
            <person name="Cottret L."/>
            <person name="Lelandais-Briere C."/>
            <person name="Owens G.L."/>
            <person name="Carrere S."/>
            <person name="Mayjonade B."/>
            <person name="Legrand L."/>
            <person name="Gill N."/>
            <person name="Kane N.C."/>
            <person name="Bowers J.E."/>
            <person name="Hubner S."/>
            <person name="Bellec A."/>
            <person name="Berard A."/>
            <person name="Berges H."/>
            <person name="Blanchet N."/>
            <person name="Boniface M.C."/>
            <person name="Brunel D."/>
            <person name="Catrice O."/>
            <person name="Chaidir N."/>
            <person name="Claudel C."/>
            <person name="Donnadieu C."/>
            <person name="Faraut T."/>
            <person name="Fievet G."/>
            <person name="Helmstetter N."/>
            <person name="King M."/>
            <person name="Knapp S.J."/>
            <person name="Lai Z."/>
            <person name="Le Paslier M.C."/>
            <person name="Lippi Y."/>
            <person name="Lorenzon L."/>
            <person name="Mandel J.R."/>
            <person name="Marage G."/>
            <person name="Marchand G."/>
            <person name="Marquand E."/>
            <person name="Bret-Mestries E."/>
            <person name="Morien E."/>
            <person name="Nambeesan S."/>
            <person name="Nguyen T."/>
            <person name="Pegot-Espagnet P."/>
            <person name="Pouilly N."/>
            <person name="Raftis F."/>
            <person name="Sallet E."/>
            <person name="Schiex T."/>
            <person name="Thomas J."/>
            <person name="Vandecasteele C."/>
            <person name="Vares D."/>
            <person name="Vear F."/>
            <person name="Vautrin S."/>
            <person name="Crespi M."/>
            <person name="Mangin B."/>
            <person name="Burke J.M."/>
            <person name="Salse J."/>
            <person name="Munos S."/>
            <person name="Vincourt P."/>
            <person name="Rieseberg L.H."/>
            <person name="Langlade N.B."/>
        </authorList>
    </citation>
    <scope>NUCLEOTIDE SEQUENCE</scope>
    <source>
        <tissue evidence="1">Leaves</tissue>
    </source>
</reference>